<evidence type="ECO:0000259" key="4">
    <source>
        <dbReference type="PROSITE" id="PS01180"/>
    </source>
</evidence>
<feature type="domain" description="CUB" evidence="4">
    <location>
        <begin position="27"/>
        <end position="111"/>
    </location>
</feature>
<evidence type="ECO:0000313" key="6">
    <source>
        <dbReference type="Proteomes" id="UP000593567"/>
    </source>
</evidence>
<name>A0A7J7IY35_BUGNE</name>
<evidence type="ECO:0000256" key="2">
    <source>
        <dbReference type="ARBA" id="ARBA00023157"/>
    </source>
</evidence>
<dbReference type="InterPro" id="IPR000859">
    <property type="entry name" value="CUB_dom"/>
</dbReference>
<proteinExistence type="predicted"/>
<evidence type="ECO:0000313" key="5">
    <source>
        <dbReference type="EMBL" id="KAF6018833.1"/>
    </source>
</evidence>
<dbReference type="EMBL" id="VXIV02003272">
    <property type="protein sequence ID" value="KAF6018833.1"/>
    <property type="molecule type" value="Genomic_DNA"/>
</dbReference>
<comment type="caution">
    <text evidence="5">The sequence shown here is derived from an EMBL/GenBank/DDBJ whole genome shotgun (WGS) entry which is preliminary data.</text>
</comment>
<dbReference type="SMART" id="SM00042">
    <property type="entry name" value="CUB"/>
    <property type="match status" value="1"/>
</dbReference>
<dbReference type="OrthoDB" id="6132182at2759"/>
<dbReference type="AlphaFoldDB" id="A0A7J7IY35"/>
<reference evidence="5" key="1">
    <citation type="submission" date="2020-06" db="EMBL/GenBank/DDBJ databases">
        <title>Draft genome of Bugula neritina, a colonial animal packing powerful symbionts and potential medicines.</title>
        <authorList>
            <person name="Rayko M."/>
        </authorList>
    </citation>
    <scope>NUCLEOTIDE SEQUENCE [LARGE SCALE GENOMIC DNA]</scope>
    <source>
        <strain evidence="5">Kwan_BN1</strain>
    </source>
</reference>
<comment type="caution">
    <text evidence="3">Lacks conserved residue(s) required for the propagation of feature annotation.</text>
</comment>
<evidence type="ECO:0000256" key="1">
    <source>
        <dbReference type="ARBA" id="ARBA00022737"/>
    </source>
</evidence>
<evidence type="ECO:0000256" key="3">
    <source>
        <dbReference type="PROSITE-ProRule" id="PRU00059"/>
    </source>
</evidence>
<accession>A0A7J7IY35</accession>
<protein>
    <submittedName>
        <fullName evidence="5">CUBN</fullName>
    </submittedName>
</protein>
<keyword evidence="6" id="KW-1185">Reference proteome</keyword>
<organism evidence="5 6">
    <name type="scientific">Bugula neritina</name>
    <name type="common">Brown bryozoan</name>
    <name type="synonym">Sertularia neritina</name>
    <dbReference type="NCBI Taxonomy" id="10212"/>
    <lineage>
        <taxon>Eukaryota</taxon>
        <taxon>Metazoa</taxon>
        <taxon>Spiralia</taxon>
        <taxon>Lophotrochozoa</taxon>
        <taxon>Bryozoa</taxon>
        <taxon>Gymnolaemata</taxon>
        <taxon>Cheilostomatida</taxon>
        <taxon>Flustrina</taxon>
        <taxon>Buguloidea</taxon>
        <taxon>Bugulidae</taxon>
        <taxon>Bugula</taxon>
    </lineage>
</organism>
<dbReference type="PROSITE" id="PS01180">
    <property type="entry name" value="CUB"/>
    <property type="match status" value="1"/>
</dbReference>
<dbReference type="Pfam" id="PF00431">
    <property type="entry name" value="CUB"/>
    <property type="match status" value="1"/>
</dbReference>
<gene>
    <name evidence="5" type="ORF">EB796_022839</name>
</gene>
<dbReference type="Proteomes" id="UP000593567">
    <property type="component" value="Unassembled WGS sequence"/>
</dbReference>
<keyword evidence="1" id="KW-0677">Repeat</keyword>
<sequence>MRVEFVSDISQAGNGFKLTYRVKSQGCGGVFTDIRGNITSQNYPNTYPSNIECEWDIIVPDGYRVFIFADGIFDIESGGAGSNNCYYDYIQFFDVDANGVATQLSDKLCGHTSDQWTGGQGFNLVWTTRCGGKYHADSGLIFSPGYPTTTITT</sequence>
<dbReference type="InterPro" id="IPR035914">
    <property type="entry name" value="Sperma_CUB_dom_sf"/>
</dbReference>
<dbReference type="Gene3D" id="2.60.120.290">
    <property type="entry name" value="Spermadhesin, CUB domain"/>
    <property type="match status" value="1"/>
</dbReference>
<dbReference type="SUPFAM" id="SSF49854">
    <property type="entry name" value="Spermadhesin, CUB domain"/>
    <property type="match status" value="1"/>
</dbReference>
<keyword evidence="2" id="KW-1015">Disulfide bond</keyword>
<dbReference type="CDD" id="cd00041">
    <property type="entry name" value="CUB"/>
    <property type="match status" value="1"/>
</dbReference>
<dbReference type="PANTHER" id="PTHR24251">
    <property type="entry name" value="OVOCHYMASE-RELATED"/>
    <property type="match status" value="1"/>
</dbReference>